<dbReference type="InParanoid" id="A0A194X425"/>
<evidence type="ECO:0000256" key="4">
    <source>
        <dbReference type="SAM" id="MobiDB-lite"/>
    </source>
</evidence>
<evidence type="ECO:0000256" key="3">
    <source>
        <dbReference type="ARBA" id="ARBA00023274"/>
    </source>
</evidence>
<dbReference type="Gene3D" id="2.40.50.140">
    <property type="entry name" value="Nucleic acid-binding proteins"/>
    <property type="match status" value="1"/>
</dbReference>
<accession>A0A194X425</accession>
<proteinExistence type="inferred from homology"/>
<dbReference type="GO" id="GO:0005739">
    <property type="term" value="C:mitochondrion"/>
    <property type="evidence" value="ECO:0007669"/>
    <property type="project" value="TreeGrafter"/>
</dbReference>
<dbReference type="KEGG" id="psco:LY89DRAFT_649351"/>
<dbReference type="STRING" id="149040.A0A194X425"/>
<dbReference type="EMBL" id="KQ947419">
    <property type="protein sequence ID" value="KUJ14804.1"/>
    <property type="molecule type" value="Genomic_DNA"/>
</dbReference>
<name>A0A194X425_MOLSC</name>
<dbReference type="GO" id="GO:0005840">
    <property type="term" value="C:ribosome"/>
    <property type="evidence" value="ECO:0007669"/>
    <property type="project" value="UniProtKB-KW"/>
</dbReference>
<keyword evidence="3" id="KW-0687">Ribonucleoprotein</keyword>
<dbReference type="AlphaFoldDB" id="A0A194X425"/>
<dbReference type="GO" id="GO:0006412">
    <property type="term" value="P:translation"/>
    <property type="evidence" value="ECO:0007669"/>
    <property type="project" value="InterPro"/>
</dbReference>
<dbReference type="GO" id="GO:0003735">
    <property type="term" value="F:structural constituent of ribosome"/>
    <property type="evidence" value="ECO:0007669"/>
    <property type="project" value="InterPro"/>
</dbReference>
<gene>
    <name evidence="5" type="ORF">LY89DRAFT_649351</name>
</gene>
<feature type="region of interest" description="Disordered" evidence="4">
    <location>
        <begin position="98"/>
        <end position="135"/>
    </location>
</feature>
<dbReference type="PANTHER" id="PTHR10744:SF1">
    <property type="entry name" value="SMALL RIBOSOMAL SUBUNIT PROTEIN US17M"/>
    <property type="match status" value="1"/>
</dbReference>
<dbReference type="PANTHER" id="PTHR10744">
    <property type="entry name" value="40S RIBOSOMAL PROTEIN S11 FAMILY MEMBER"/>
    <property type="match status" value="1"/>
</dbReference>
<reference evidence="5 6" key="1">
    <citation type="submission" date="2015-10" db="EMBL/GenBank/DDBJ databases">
        <title>Full genome of DAOMC 229536 Phialocephala scopiformis, a fungal endophyte of spruce producing the potent anti-insectan compound rugulosin.</title>
        <authorList>
            <consortium name="DOE Joint Genome Institute"/>
            <person name="Walker A.K."/>
            <person name="Frasz S.L."/>
            <person name="Seifert K.A."/>
            <person name="Miller J.D."/>
            <person name="Mondo S.J."/>
            <person name="Labutti K."/>
            <person name="Lipzen A."/>
            <person name="Dockter R."/>
            <person name="Kennedy M."/>
            <person name="Grigoriev I.V."/>
            <person name="Spatafora J.W."/>
        </authorList>
    </citation>
    <scope>NUCLEOTIDE SEQUENCE [LARGE SCALE GENOMIC DNA]</scope>
    <source>
        <strain evidence="5 6">CBS 120377</strain>
    </source>
</reference>
<evidence type="ECO:0000313" key="6">
    <source>
        <dbReference type="Proteomes" id="UP000070700"/>
    </source>
</evidence>
<dbReference type="InterPro" id="IPR012340">
    <property type="entry name" value="NA-bd_OB-fold"/>
</dbReference>
<organism evidence="5 6">
    <name type="scientific">Mollisia scopiformis</name>
    <name type="common">Conifer needle endophyte fungus</name>
    <name type="synonym">Phialocephala scopiformis</name>
    <dbReference type="NCBI Taxonomy" id="149040"/>
    <lineage>
        <taxon>Eukaryota</taxon>
        <taxon>Fungi</taxon>
        <taxon>Dikarya</taxon>
        <taxon>Ascomycota</taxon>
        <taxon>Pezizomycotina</taxon>
        <taxon>Leotiomycetes</taxon>
        <taxon>Helotiales</taxon>
        <taxon>Mollisiaceae</taxon>
        <taxon>Mollisia</taxon>
    </lineage>
</organism>
<evidence type="ECO:0000256" key="1">
    <source>
        <dbReference type="ARBA" id="ARBA00010254"/>
    </source>
</evidence>
<evidence type="ECO:0000313" key="5">
    <source>
        <dbReference type="EMBL" id="KUJ14804.1"/>
    </source>
</evidence>
<keyword evidence="2" id="KW-0689">Ribosomal protein</keyword>
<dbReference type="OrthoDB" id="274752at2759"/>
<comment type="similarity">
    <text evidence="1">Belongs to the universal ribosomal protein uS17 family.</text>
</comment>
<dbReference type="SUPFAM" id="SSF50249">
    <property type="entry name" value="Nucleic acid-binding proteins"/>
    <property type="match status" value="1"/>
</dbReference>
<dbReference type="GO" id="GO:1990904">
    <property type="term" value="C:ribonucleoprotein complex"/>
    <property type="evidence" value="ECO:0007669"/>
    <property type="project" value="UniProtKB-KW"/>
</dbReference>
<dbReference type="RefSeq" id="XP_018069159.1">
    <property type="nucleotide sequence ID" value="XM_018212055.1"/>
</dbReference>
<protein>
    <submittedName>
        <fullName evidence="5">Nucleic acid-binding protein</fullName>
    </submittedName>
</protein>
<evidence type="ECO:0000256" key="2">
    <source>
        <dbReference type="ARBA" id="ARBA00022980"/>
    </source>
</evidence>
<sequence>MSTQKLAASASRQINAVVVSAGLMSKTVKVRIGQQKWNAHIRKHFNRSSHLLVHDPASSLRIGDIISISPGWRASKNVHHVVNSILAPFGEPIEARPKVPSEEERLAMREEKRARKDERRMVARMGEPVEKEGEA</sequence>
<dbReference type="Proteomes" id="UP000070700">
    <property type="component" value="Unassembled WGS sequence"/>
</dbReference>
<keyword evidence="6" id="KW-1185">Reference proteome</keyword>
<dbReference type="Pfam" id="PF00366">
    <property type="entry name" value="Ribosomal_S17"/>
    <property type="match status" value="1"/>
</dbReference>
<dbReference type="InterPro" id="IPR000266">
    <property type="entry name" value="Ribosomal_uS17"/>
</dbReference>
<dbReference type="GeneID" id="28821781"/>